<accession>A0AAD9YST3</accession>
<evidence type="ECO:0000313" key="3">
    <source>
        <dbReference type="Proteomes" id="UP001281614"/>
    </source>
</evidence>
<evidence type="ECO:0000313" key="2">
    <source>
        <dbReference type="EMBL" id="KAK2778483.1"/>
    </source>
</evidence>
<name>A0AAD9YST3_COLKA</name>
<feature type="region of interest" description="Disordered" evidence="1">
    <location>
        <begin position="223"/>
        <end position="247"/>
    </location>
</feature>
<proteinExistence type="predicted"/>
<dbReference type="Proteomes" id="UP001281614">
    <property type="component" value="Unassembled WGS sequence"/>
</dbReference>
<organism evidence="2 3">
    <name type="scientific">Colletotrichum kahawae</name>
    <name type="common">Coffee berry disease fungus</name>
    <dbReference type="NCBI Taxonomy" id="34407"/>
    <lineage>
        <taxon>Eukaryota</taxon>
        <taxon>Fungi</taxon>
        <taxon>Dikarya</taxon>
        <taxon>Ascomycota</taxon>
        <taxon>Pezizomycotina</taxon>
        <taxon>Sordariomycetes</taxon>
        <taxon>Hypocreomycetidae</taxon>
        <taxon>Glomerellales</taxon>
        <taxon>Glomerellaceae</taxon>
        <taxon>Colletotrichum</taxon>
        <taxon>Colletotrichum gloeosporioides species complex</taxon>
    </lineage>
</organism>
<comment type="caution">
    <text evidence="2">The sequence shown here is derived from an EMBL/GenBank/DDBJ whole genome shotgun (WGS) entry which is preliminary data.</text>
</comment>
<reference evidence="2" key="1">
    <citation type="submission" date="2023-02" db="EMBL/GenBank/DDBJ databases">
        <title>Colletotrichum kahawae CIFC_Que2 genome sequencing and assembly.</title>
        <authorList>
            <person name="Baroncelli R."/>
        </authorList>
    </citation>
    <scope>NUCLEOTIDE SEQUENCE</scope>
    <source>
        <strain evidence="2">CIFC_Que2</strain>
    </source>
</reference>
<protein>
    <submittedName>
        <fullName evidence="2">Uncharacterized protein</fullName>
    </submittedName>
</protein>
<keyword evidence="3" id="KW-1185">Reference proteome</keyword>
<sequence length="562" mass="63643">MTGLCDLPMELLLTIYSHIPTPYSGKFILDKINRAGFNSPAVAHDILEDIRRGRAGLLNLGITCKKLSTLPLESTWRETNFGLYAKDSQDAIVLMIAFLQNIREHPAQFSTIRKLFIYVDEDFATSAVIPEDSQDFVIQAAQSIGFYHERIVPGNRWHSQFQLSNAIKRKDSELLMGVLLLTIILHLPCVDDMAFNVSPRVWKYLQELYHYCMDSRLVAPSPNLDNDGAGTRDVKGDGSDAEQNAPALRPTGHRLQYIPLNTVRSFSFRNPQRAQRRDWVMCNRAYDCIFPLAPGAEVYCHGYDRSEACTVDHCKDLSGKLTPNLTSIVLVKMLMSPEALRQTLSDCRQLTKFIYMAQGETGHSSRDLTTGDVIDALEVHAKTLRTICVDCRSENKVHPIKSLEKFTALENLWLHVDSFFEFEESASDDPETLMYGIFQVSPSGIIPICRQIREKLRLAAAKKEFAGGNDSRRSDYEMTHPAFLNLPASLKKFHLSGPVRFLLSDFVSLWEKHAGQDPSQRLPNVLAIDLATQCSPTKNLLKWVNFYGFDPKFEIDPLPHLW</sequence>
<dbReference type="AlphaFoldDB" id="A0AAD9YST3"/>
<gene>
    <name evidence="2" type="ORF">CKAH01_11728</name>
</gene>
<dbReference type="EMBL" id="VYYT01000011">
    <property type="protein sequence ID" value="KAK2778483.1"/>
    <property type="molecule type" value="Genomic_DNA"/>
</dbReference>
<evidence type="ECO:0000256" key="1">
    <source>
        <dbReference type="SAM" id="MobiDB-lite"/>
    </source>
</evidence>